<dbReference type="Pfam" id="PF05488">
    <property type="entry name" value="PAAR_motif"/>
    <property type="match status" value="1"/>
</dbReference>
<dbReference type="AlphaFoldDB" id="A0A1Q9RBC1"/>
<dbReference type="CDD" id="cd14744">
    <property type="entry name" value="PAAR_CT_2"/>
    <property type="match status" value="1"/>
</dbReference>
<accession>A0A1Q9RBC1</accession>
<protein>
    <recommendedName>
        <fullName evidence="4">PAAR domain-containing protein</fullName>
    </recommendedName>
</protein>
<dbReference type="Proteomes" id="UP000186736">
    <property type="component" value="Unassembled WGS sequence"/>
</dbReference>
<name>A0A1Q9RBC1_PSEPU</name>
<evidence type="ECO:0000313" key="3">
    <source>
        <dbReference type="Proteomes" id="UP000186736"/>
    </source>
</evidence>
<evidence type="ECO:0008006" key="4">
    <source>
        <dbReference type="Google" id="ProtNLM"/>
    </source>
</evidence>
<dbReference type="InterPro" id="IPR008727">
    <property type="entry name" value="PAAR_motif"/>
</dbReference>
<dbReference type="OrthoDB" id="6352550at2"/>
<gene>
    <name evidence="2" type="ORF">PSEMO_03860</name>
</gene>
<comment type="caution">
    <text evidence="2">The sequence shown here is derived from an EMBL/GenBank/DDBJ whole genome shotgun (WGS) entry which is preliminary data.</text>
</comment>
<proteinExistence type="predicted"/>
<reference evidence="2 3" key="1">
    <citation type="submission" date="2016-10" db="EMBL/GenBank/DDBJ databases">
        <title>Genome Sequence of Pseudomonas putida GM4FR.</title>
        <authorList>
            <person name="Poehlein A."/>
            <person name="Wemheuer F."/>
            <person name="Hollensteiner J."/>
            <person name="Wemheuer B."/>
        </authorList>
    </citation>
    <scope>NUCLEOTIDE SEQUENCE [LARGE SCALE GENOMIC DNA]</scope>
    <source>
        <strain evidence="2 3">GM4FR</strain>
    </source>
</reference>
<dbReference type="EMBL" id="MKZO01000004">
    <property type="protein sequence ID" value="OLS64658.1"/>
    <property type="molecule type" value="Genomic_DNA"/>
</dbReference>
<evidence type="ECO:0000313" key="2">
    <source>
        <dbReference type="EMBL" id="OLS64658.1"/>
    </source>
</evidence>
<organism evidence="2 3">
    <name type="scientific">Pseudomonas putida</name>
    <name type="common">Arthrobacter siderocapsulatus</name>
    <dbReference type="NCBI Taxonomy" id="303"/>
    <lineage>
        <taxon>Bacteria</taxon>
        <taxon>Pseudomonadati</taxon>
        <taxon>Pseudomonadota</taxon>
        <taxon>Gammaproteobacteria</taxon>
        <taxon>Pseudomonadales</taxon>
        <taxon>Pseudomonadaceae</taxon>
        <taxon>Pseudomonas</taxon>
    </lineage>
</organism>
<sequence length="474" mass="50488">MTRSTFNGLSQGLHGDETTTGAICYSSLQNMTQGNRGVLRVGDKTSACPRCGQQGSITEGWQGFTWFGAATALHGAEVQCGCPPGSNRLIAMDPPPRSARMASPVATPASARATPPTSPAPTTSPVAPAVPFSSEQDNQPAEPGFYIVPKSTTRQQLIAELFGEAPAPEVMRKFNGLNGSLGNDIVKAGQMVVLGDPRKHMCMREEAHLMEAAAEVAVALADLEPDDADFMVKYRGEIAALLGEVSLWAGISAAVLEKHMQDLTDTLIRLEKLHQDTHRTYGHLRVPDFFEKRKKLLEELDSKFFKSTRVRGFTSLGDHPKLRKSLSISTKSLVHHWRKAGGPGDIPGFSRYVKSISKAAKYMNTGGLIAIGIGGVSSALAIWETCTTANDAACKKVAMKEVPKFLISSGKGFVAGNMAAKHSLKICGGRSRSPTGFTACVATVVGGASFAGVAMGELAGEYLGESVHDHFLRD</sequence>
<evidence type="ECO:0000256" key="1">
    <source>
        <dbReference type="SAM" id="MobiDB-lite"/>
    </source>
</evidence>
<dbReference type="RefSeq" id="WP_075801480.1">
    <property type="nucleotide sequence ID" value="NZ_MKZO01000004.1"/>
</dbReference>
<feature type="compositionally biased region" description="Low complexity" evidence="1">
    <location>
        <begin position="102"/>
        <end position="131"/>
    </location>
</feature>
<feature type="region of interest" description="Disordered" evidence="1">
    <location>
        <begin position="95"/>
        <end position="144"/>
    </location>
</feature>